<accession>A0A183MP53</accession>
<proteinExistence type="predicted"/>
<name>A0A183MP53_9TREM</name>
<evidence type="ECO:0000313" key="2">
    <source>
        <dbReference type="Proteomes" id="UP000277204"/>
    </source>
</evidence>
<reference evidence="1 2" key="1">
    <citation type="submission" date="2018-11" db="EMBL/GenBank/DDBJ databases">
        <authorList>
            <consortium name="Pathogen Informatics"/>
        </authorList>
    </citation>
    <scope>NUCLEOTIDE SEQUENCE [LARGE SCALE GENOMIC DNA]</scope>
    <source>
        <strain evidence="1 2">Zambia</strain>
    </source>
</reference>
<protein>
    <submittedName>
        <fullName evidence="1">Uncharacterized protein</fullName>
    </submittedName>
</protein>
<gene>
    <name evidence="1" type="ORF">SMRZ_LOCUS17828</name>
</gene>
<sequence length="86" mass="9543">MVGLINPDSSYNENRGHIRQSQLRKLCSNVGFDDLVLLGTRQQGVPVSFRELVLPDELDPVSPSFTVRDVTTKPSGPRPTSCRSEM</sequence>
<evidence type="ECO:0000313" key="1">
    <source>
        <dbReference type="EMBL" id="VDP25351.1"/>
    </source>
</evidence>
<keyword evidence="2" id="KW-1185">Reference proteome</keyword>
<dbReference type="EMBL" id="UZAI01017472">
    <property type="protein sequence ID" value="VDP25351.1"/>
    <property type="molecule type" value="Genomic_DNA"/>
</dbReference>
<dbReference type="Proteomes" id="UP000277204">
    <property type="component" value="Unassembled WGS sequence"/>
</dbReference>
<organism evidence="1 2">
    <name type="scientific">Schistosoma margrebowiei</name>
    <dbReference type="NCBI Taxonomy" id="48269"/>
    <lineage>
        <taxon>Eukaryota</taxon>
        <taxon>Metazoa</taxon>
        <taxon>Spiralia</taxon>
        <taxon>Lophotrochozoa</taxon>
        <taxon>Platyhelminthes</taxon>
        <taxon>Trematoda</taxon>
        <taxon>Digenea</taxon>
        <taxon>Strigeidida</taxon>
        <taxon>Schistosomatoidea</taxon>
        <taxon>Schistosomatidae</taxon>
        <taxon>Schistosoma</taxon>
    </lineage>
</organism>
<dbReference type="AlphaFoldDB" id="A0A183MP53"/>